<dbReference type="GO" id="GO:0000253">
    <property type="term" value="F:3-beta-hydroxysteroid 3-dehydrogenase (NADP+) activity"/>
    <property type="evidence" value="ECO:0007669"/>
    <property type="project" value="UniProtKB-EC"/>
</dbReference>
<dbReference type="Pfam" id="PF00106">
    <property type="entry name" value="adh_short"/>
    <property type="match status" value="1"/>
</dbReference>
<dbReference type="STRING" id="1890683.A0A427YH25"/>
<reference evidence="3 4" key="1">
    <citation type="submission" date="2018-11" db="EMBL/GenBank/DDBJ databases">
        <title>Genome sequence of Saitozyma podzolica DSM 27192.</title>
        <authorList>
            <person name="Aliyu H."/>
            <person name="Gorte O."/>
            <person name="Ochsenreither K."/>
        </authorList>
    </citation>
    <scope>NUCLEOTIDE SEQUENCE [LARGE SCALE GENOMIC DNA]</scope>
    <source>
        <strain evidence="3 4">DSM 27192</strain>
    </source>
</reference>
<evidence type="ECO:0000313" key="3">
    <source>
        <dbReference type="EMBL" id="RSH90459.1"/>
    </source>
</evidence>
<gene>
    <name evidence="3" type="ORF">EHS25_001064</name>
</gene>
<dbReference type="InterPro" id="IPR002347">
    <property type="entry name" value="SDR_fam"/>
</dbReference>
<dbReference type="GO" id="GO:0005741">
    <property type="term" value="C:mitochondrial outer membrane"/>
    <property type="evidence" value="ECO:0007669"/>
    <property type="project" value="TreeGrafter"/>
</dbReference>
<dbReference type="PANTHER" id="PTHR43647">
    <property type="entry name" value="DEHYDROGENASE"/>
    <property type="match status" value="1"/>
</dbReference>
<dbReference type="Gene3D" id="3.40.50.720">
    <property type="entry name" value="NAD(P)-binding Rossmann-like Domain"/>
    <property type="match status" value="1"/>
</dbReference>
<evidence type="ECO:0000256" key="2">
    <source>
        <dbReference type="ARBA" id="ARBA00023621"/>
    </source>
</evidence>
<dbReference type="Proteomes" id="UP000279259">
    <property type="component" value="Unassembled WGS sequence"/>
</dbReference>
<proteinExistence type="predicted"/>
<dbReference type="PANTHER" id="PTHR43647:SF2">
    <property type="entry name" value="DEHYDROGENASE"/>
    <property type="match status" value="1"/>
</dbReference>
<evidence type="ECO:0000313" key="4">
    <source>
        <dbReference type="Proteomes" id="UP000279259"/>
    </source>
</evidence>
<organism evidence="3 4">
    <name type="scientific">Saitozyma podzolica</name>
    <dbReference type="NCBI Taxonomy" id="1890683"/>
    <lineage>
        <taxon>Eukaryota</taxon>
        <taxon>Fungi</taxon>
        <taxon>Dikarya</taxon>
        <taxon>Basidiomycota</taxon>
        <taxon>Agaricomycotina</taxon>
        <taxon>Tremellomycetes</taxon>
        <taxon>Tremellales</taxon>
        <taxon>Trimorphomycetaceae</taxon>
        <taxon>Saitozyma</taxon>
    </lineage>
</organism>
<protein>
    <recommendedName>
        <fullName evidence="2">3beta-hydroxysteroid 3-dehydrogenase</fullName>
        <ecNumber evidence="2">1.1.1.270</ecNumber>
    </recommendedName>
</protein>
<comment type="pathway">
    <text evidence="1">Steroid biosynthesis; zymosterol biosynthesis; zymosterol from lanosterol: step 5/6.</text>
</comment>
<dbReference type="GO" id="GO:0005811">
    <property type="term" value="C:lipid droplet"/>
    <property type="evidence" value="ECO:0007669"/>
    <property type="project" value="TreeGrafter"/>
</dbReference>
<keyword evidence="4" id="KW-1185">Reference proteome</keyword>
<dbReference type="AlphaFoldDB" id="A0A427YH25"/>
<name>A0A427YH25_9TREE</name>
<dbReference type="EC" id="1.1.1.270" evidence="2"/>
<dbReference type="EMBL" id="RSCD01000010">
    <property type="protein sequence ID" value="RSH90459.1"/>
    <property type="molecule type" value="Genomic_DNA"/>
</dbReference>
<comment type="caution">
    <text evidence="3">The sequence shown here is derived from an EMBL/GenBank/DDBJ whole genome shotgun (WGS) entry which is preliminary data.</text>
</comment>
<dbReference type="OrthoDB" id="542013at2759"/>
<dbReference type="GO" id="GO:0005789">
    <property type="term" value="C:endoplasmic reticulum membrane"/>
    <property type="evidence" value="ECO:0007669"/>
    <property type="project" value="TreeGrafter"/>
</dbReference>
<sequence length="96" mass="10513">MEKTIVLITGANTGVGFEAVKQFYADETPTPYHILLGGRSRDKVDQAVQRVKEELASGQARGEVEGVVIDITSDESIQELAGWVESRFGRVDVLMC</sequence>
<dbReference type="InterPro" id="IPR036291">
    <property type="entry name" value="NAD(P)-bd_dom_sf"/>
</dbReference>
<dbReference type="SUPFAM" id="SSF51735">
    <property type="entry name" value="NAD(P)-binding Rossmann-fold domains"/>
    <property type="match status" value="1"/>
</dbReference>
<accession>A0A427YH25</accession>
<evidence type="ECO:0000256" key="1">
    <source>
        <dbReference type="ARBA" id="ARBA00023589"/>
    </source>
</evidence>
<dbReference type="InterPro" id="IPR051593">
    <property type="entry name" value="Ergosterol_Biosynth_ERG27"/>
</dbReference>